<evidence type="ECO:0000313" key="1">
    <source>
        <dbReference type="EMBL" id="RXH31432.1"/>
    </source>
</evidence>
<reference evidence="1 2" key="1">
    <citation type="submission" date="2015-04" db="EMBL/GenBank/DDBJ databases">
        <title>Comparative genomics of rhizobia nodulating Arachis hypogaea in China.</title>
        <authorList>
            <person name="Li Y."/>
        </authorList>
    </citation>
    <scope>NUCLEOTIDE SEQUENCE [LARGE SCALE GENOMIC DNA]</scope>
    <source>
        <strain evidence="1 2">CCBAU 51757</strain>
    </source>
</reference>
<dbReference type="AlphaFoldDB" id="A0A4Q0SAE0"/>
<accession>A0A4Q0SAE0</accession>
<dbReference type="EMBL" id="LBJQ01000059">
    <property type="protein sequence ID" value="RXH31432.1"/>
    <property type="molecule type" value="Genomic_DNA"/>
</dbReference>
<name>A0A4Q0SAE0_9BRAD</name>
<evidence type="ECO:0000313" key="2">
    <source>
        <dbReference type="Proteomes" id="UP000289546"/>
    </source>
</evidence>
<dbReference type="Proteomes" id="UP000289546">
    <property type="component" value="Unassembled WGS sequence"/>
</dbReference>
<gene>
    <name evidence="1" type="ORF">XH99_10845</name>
</gene>
<comment type="caution">
    <text evidence="1">The sequence shown here is derived from an EMBL/GenBank/DDBJ whole genome shotgun (WGS) entry which is preliminary data.</text>
</comment>
<organism evidence="1 2">
    <name type="scientific">Bradyrhizobium nanningense</name>
    <dbReference type="NCBI Taxonomy" id="1325118"/>
    <lineage>
        <taxon>Bacteria</taxon>
        <taxon>Pseudomonadati</taxon>
        <taxon>Pseudomonadota</taxon>
        <taxon>Alphaproteobacteria</taxon>
        <taxon>Hyphomicrobiales</taxon>
        <taxon>Nitrobacteraceae</taxon>
        <taxon>Bradyrhizobium</taxon>
    </lineage>
</organism>
<sequence>MHHIDAVADQCAFEPRLQLQCDLDEIERPAIFQEQEDMAERAELEEASRDAELLQVSNGFGSGEYPTISLSDLAAQSRSQSRSLSGCWKPPPTSSACSSIGEPQWSHGVTFFWATA</sequence>
<protein>
    <submittedName>
        <fullName evidence="1">Uncharacterized protein</fullName>
    </submittedName>
</protein>
<keyword evidence="2" id="KW-1185">Reference proteome</keyword>
<proteinExistence type="predicted"/>